<evidence type="ECO:0000313" key="2">
    <source>
        <dbReference type="Proteomes" id="UP000318571"/>
    </source>
</evidence>
<organism evidence="1 2">
    <name type="scientific">Tigriopus californicus</name>
    <name type="common">Marine copepod</name>
    <dbReference type="NCBI Taxonomy" id="6832"/>
    <lineage>
        <taxon>Eukaryota</taxon>
        <taxon>Metazoa</taxon>
        <taxon>Ecdysozoa</taxon>
        <taxon>Arthropoda</taxon>
        <taxon>Crustacea</taxon>
        <taxon>Multicrustacea</taxon>
        <taxon>Hexanauplia</taxon>
        <taxon>Copepoda</taxon>
        <taxon>Harpacticoida</taxon>
        <taxon>Harpacticidae</taxon>
        <taxon>Tigriopus</taxon>
    </lineage>
</organism>
<comment type="caution">
    <text evidence="1">The sequence shown here is derived from an EMBL/GenBank/DDBJ whole genome shotgun (WGS) entry which is preliminary data.</text>
</comment>
<protein>
    <submittedName>
        <fullName evidence="1">Uncharacterized protein</fullName>
    </submittedName>
</protein>
<sequence>MAAVKTEAKVTKAVKIFVDFHIQRRKQKSLNAERTQSMKSCLKCDRGIATLTPIAAIRLASPQRMENVFKLDARTRKVSTP</sequence>
<accession>A0A553N8J1</accession>
<dbReference type="AlphaFoldDB" id="A0A553N8J1"/>
<reference evidence="1 2" key="1">
    <citation type="journal article" date="2018" name="Nat. Ecol. Evol.">
        <title>Genomic signatures of mitonuclear coevolution across populations of Tigriopus californicus.</title>
        <authorList>
            <person name="Barreto F.S."/>
            <person name="Watson E.T."/>
            <person name="Lima T.G."/>
            <person name="Willett C.S."/>
            <person name="Edmands S."/>
            <person name="Li W."/>
            <person name="Burton R.S."/>
        </authorList>
    </citation>
    <scope>NUCLEOTIDE SEQUENCE [LARGE SCALE GENOMIC DNA]</scope>
    <source>
        <strain evidence="1 2">San Diego</strain>
    </source>
</reference>
<dbReference type="Proteomes" id="UP000318571">
    <property type="component" value="Chromosome 8"/>
</dbReference>
<dbReference type="EMBL" id="VCGU01000459">
    <property type="protein sequence ID" value="TRY61699.1"/>
    <property type="molecule type" value="Genomic_DNA"/>
</dbReference>
<name>A0A553N8J1_TIGCA</name>
<keyword evidence="2" id="KW-1185">Reference proteome</keyword>
<proteinExistence type="predicted"/>
<evidence type="ECO:0000313" key="1">
    <source>
        <dbReference type="EMBL" id="TRY61699.1"/>
    </source>
</evidence>
<gene>
    <name evidence="1" type="ORF">TCAL_17182</name>
</gene>